<evidence type="ECO:0000313" key="1">
    <source>
        <dbReference type="EMBL" id="OGG26574.1"/>
    </source>
</evidence>
<accession>A0A1F6APG2</accession>
<comment type="caution">
    <text evidence="1">The sequence shown here is derived from an EMBL/GenBank/DDBJ whole genome shotgun (WGS) entry which is preliminary data.</text>
</comment>
<gene>
    <name evidence="1" type="ORF">A2960_03770</name>
</gene>
<dbReference type="EMBL" id="MFJR01000008">
    <property type="protein sequence ID" value="OGG26574.1"/>
    <property type="molecule type" value="Genomic_DNA"/>
</dbReference>
<dbReference type="Gene3D" id="3.90.1720.10">
    <property type="entry name" value="endopeptidase domain like (from Nostoc punctiforme)"/>
    <property type="match status" value="1"/>
</dbReference>
<dbReference type="AlphaFoldDB" id="A0A1F6APG2"/>
<protein>
    <recommendedName>
        <fullName evidence="3">NlpC/P60 domain-containing protein</fullName>
    </recommendedName>
</protein>
<evidence type="ECO:0008006" key="3">
    <source>
        <dbReference type="Google" id="ProtNLM"/>
    </source>
</evidence>
<name>A0A1F6APG2_9BACT</name>
<reference evidence="1 2" key="1">
    <citation type="journal article" date="2016" name="Nat. Commun.">
        <title>Thousands of microbial genomes shed light on interconnected biogeochemical processes in an aquifer system.</title>
        <authorList>
            <person name="Anantharaman K."/>
            <person name="Brown C.T."/>
            <person name="Hug L.A."/>
            <person name="Sharon I."/>
            <person name="Castelle C.J."/>
            <person name="Probst A.J."/>
            <person name="Thomas B.C."/>
            <person name="Singh A."/>
            <person name="Wilkins M.J."/>
            <person name="Karaoz U."/>
            <person name="Brodie E.L."/>
            <person name="Williams K.H."/>
            <person name="Hubbard S.S."/>
            <person name="Banfield J.F."/>
        </authorList>
    </citation>
    <scope>NUCLEOTIDE SEQUENCE [LARGE SCALE GENOMIC DNA]</scope>
</reference>
<proteinExistence type="predicted"/>
<dbReference type="Proteomes" id="UP000176609">
    <property type="component" value="Unassembled WGS sequence"/>
</dbReference>
<organism evidence="1 2">
    <name type="scientific">Candidatus Gottesmanbacteria bacterium RIFCSPLOWO2_01_FULL_39_12b</name>
    <dbReference type="NCBI Taxonomy" id="1798388"/>
    <lineage>
        <taxon>Bacteria</taxon>
        <taxon>Candidatus Gottesmaniibacteriota</taxon>
    </lineage>
</organism>
<evidence type="ECO:0000313" key="2">
    <source>
        <dbReference type="Proteomes" id="UP000176609"/>
    </source>
</evidence>
<sequence length="238" mass="27289">MKKDLKTILITKQIYAFVKQYTQMEINGKKVHCPYWMNKITAERKIIRGFQDGKGKAEDIKNEIAKLLVQTNKVTPPQLLIRKLSKSKRIGIDCSGFVYRVLEELVRLKYQGTNLNSLEDLFTGGVTRTNADRLTSYEFSVPIKKVAQIRLGDMIRLQKGRHIALILEVKKKEIIYCHASQQSTKIKGAHLSKIIIKNVNDSIDKQVWPEKASSGDNYGQKYLNTKEGDGIFRLKIFT</sequence>